<gene>
    <name evidence="1" type="ORF">LOTGIDRAFT_106999</name>
</gene>
<keyword evidence="2" id="KW-1185">Reference proteome</keyword>
<feature type="non-terminal residue" evidence="1">
    <location>
        <position position="1"/>
    </location>
</feature>
<organism evidence="1 2">
    <name type="scientific">Lottia gigantea</name>
    <name type="common">Giant owl limpet</name>
    <dbReference type="NCBI Taxonomy" id="225164"/>
    <lineage>
        <taxon>Eukaryota</taxon>
        <taxon>Metazoa</taxon>
        <taxon>Spiralia</taxon>
        <taxon>Lophotrochozoa</taxon>
        <taxon>Mollusca</taxon>
        <taxon>Gastropoda</taxon>
        <taxon>Patellogastropoda</taxon>
        <taxon>Lottioidea</taxon>
        <taxon>Lottiidae</taxon>
        <taxon>Lottia</taxon>
    </lineage>
</organism>
<dbReference type="CTD" id="20230169"/>
<name>V3ZSE7_LOTGI</name>
<protein>
    <submittedName>
        <fullName evidence="1">Uncharacterized protein</fullName>
    </submittedName>
</protein>
<evidence type="ECO:0000313" key="2">
    <source>
        <dbReference type="Proteomes" id="UP000030746"/>
    </source>
</evidence>
<accession>V3ZSE7</accession>
<dbReference type="KEGG" id="lgi:LOTGIDRAFT_106999"/>
<dbReference type="Proteomes" id="UP000030746">
    <property type="component" value="Unassembled WGS sequence"/>
</dbReference>
<dbReference type="EMBL" id="KB202953">
    <property type="protein sequence ID" value="ESO87307.1"/>
    <property type="molecule type" value="Genomic_DNA"/>
</dbReference>
<dbReference type="RefSeq" id="XP_009062250.1">
    <property type="nucleotide sequence ID" value="XM_009064002.1"/>
</dbReference>
<sequence length="58" mass="6742">HPYNSRAITLHILTILEPLHFTSLQSYSHYTSHPYNSRAITLHILTILESLYSTSLQF</sequence>
<proteinExistence type="predicted"/>
<evidence type="ECO:0000313" key="1">
    <source>
        <dbReference type="EMBL" id="ESO87307.1"/>
    </source>
</evidence>
<dbReference type="GeneID" id="20230169"/>
<reference evidence="1 2" key="1">
    <citation type="journal article" date="2013" name="Nature">
        <title>Insights into bilaterian evolution from three spiralian genomes.</title>
        <authorList>
            <person name="Simakov O."/>
            <person name="Marletaz F."/>
            <person name="Cho S.J."/>
            <person name="Edsinger-Gonzales E."/>
            <person name="Havlak P."/>
            <person name="Hellsten U."/>
            <person name="Kuo D.H."/>
            <person name="Larsson T."/>
            <person name="Lv J."/>
            <person name="Arendt D."/>
            <person name="Savage R."/>
            <person name="Osoegawa K."/>
            <person name="de Jong P."/>
            <person name="Grimwood J."/>
            <person name="Chapman J.A."/>
            <person name="Shapiro H."/>
            <person name="Aerts A."/>
            <person name="Otillar R.P."/>
            <person name="Terry A.Y."/>
            <person name="Boore J.L."/>
            <person name="Grigoriev I.V."/>
            <person name="Lindberg D.R."/>
            <person name="Seaver E.C."/>
            <person name="Weisblat D.A."/>
            <person name="Putnam N.H."/>
            <person name="Rokhsar D.S."/>
        </authorList>
    </citation>
    <scope>NUCLEOTIDE SEQUENCE [LARGE SCALE GENOMIC DNA]</scope>
</reference>
<dbReference type="HOGENOM" id="CLU_2984984_0_0_1"/>
<dbReference type="AlphaFoldDB" id="V3ZSE7"/>